<dbReference type="AlphaFoldDB" id="A0A9P8I503"/>
<dbReference type="GO" id="GO:0008168">
    <property type="term" value="F:methyltransferase activity"/>
    <property type="evidence" value="ECO:0007669"/>
    <property type="project" value="TreeGrafter"/>
</dbReference>
<dbReference type="Gene3D" id="3.40.50.150">
    <property type="entry name" value="Vaccinia Virus protein VP39"/>
    <property type="match status" value="2"/>
</dbReference>
<evidence type="ECO:0000313" key="2">
    <source>
        <dbReference type="Proteomes" id="UP000698800"/>
    </source>
</evidence>
<accession>A0A9P8I503</accession>
<dbReference type="PANTHER" id="PTHR43591:SF24">
    <property type="entry name" value="2-METHOXY-6-POLYPRENYL-1,4-BENZOQUINOL METHYLASE, MITOCHONDRIAL"/>
    <property type="match status" value="1"/>
</dbReference>
<organism evidence="1 2">
    <name type="scientific">Glutinoglossum americanum</name>
    <dbReference type="NCBI Taxonomy" id="1670608"/>
    <lineage>
        <taxon>Eukaryota</taxon>
        <taxon>Fungi</taxon>
        <taxon>Dikarya</taxon>
        <taxon>Ascomycota</taxon>
        <taxon>Pezizomycotina</taxon>
        <taxon>Geoglossomycetes</taxon>
        <taxon>Geoglossales</taxon>
        <taxon>Geoglossaceae</taxon>
        <taxon>Glutinoglossum</taxon>
    </lineage>
</organism>
<dbReference type="InterPro" id="IPR029063">
    <property type="entry name" value="SAM-dependent_MTases_sf"/>
</dbReference>
<keyword evidence="2" id="KW-1185">Reference proteome</keyword>
<gene>
    <name evidence="1" type="ORF">FGG08_002247</name>
</gene>
<dbReference type="Pfam" id="PF13489">
    <property type="entry name" value="Methyltransf_23"/>
    <property type="match status" value="1"/>
</dbReference>
<reference evidence="1" key="1">
    <citation type="submission" date="2021-03" db="EMBL/GenBank/DDBJ databases">
        <title>Comparative genomics and phylogenomic investigation of the class Geoglossomycetes provide insights into ecological specialization and systematics.</title>
        <authorList>
            <person name="Melie T."/>
            <person name="Pirro S."/>
            <person name="Miller A.N."/>
            <person name="Quandt A."/>
        </authorList>
    </citation>
    <scope>NUCLEOTIDE SEQUENCE</scope>
    <source>
        <strain evidence="1">GBOQ0MN5Z8</strain>
    </source>
</reference>
<name>A0A9P8I503_9PEZI</name>
<dbReference type="EMBL" id="JAGHQL010000033">
    <property type="protein sequence ID" value="KAH0543389.1"/>
    <property type="molecule type" value="Genomic_DNA"/>
</dbReference>
<proteinExistence type="predicted"/>
<dbReference type="SUPFAM" id="SSF53335">
    <property type="entry name" value="S-adenosyl-L-methionine-dependent methyltransferases"/>
    <property type="match status" value="1"/>
</dbReference>
<protein>
    <recommendedName>
        <fullName evidence="3">S-adenosyl-L-methionine-dependent methyltransferase</fullName>
    </recommendedName>
</protein>
<dbReference type="Proteomes" id="UP000698800">
    <property type="component" value="Unassembled WGS sequence"/>
</dbReference>
<comment type="caution">
    <text evidence="1">The sequence shown here is derived from an EMBL/GenBank/DDBJ whole genome shotgun (WGS) entry which is preliminary data.</text>
</comment>
<evidence type="ECO:0008006" key="3">
    <source>
        <dbReference type="Google" id="ProtNLM"/>
    </source>
</evidence>
<sequence length="383" mass="43358">MNSANTLGQPANQVHYQPENDRLDMAHHLLITRMHGKLHLAPIGDHPQRILDLGCGTGLWAVEMGMSDILETLVWQMDVSLTCVMPTYRGQVPIRECTNLHFPRLTSCGSERLTRWPTDALHQVIGNDLSPIQPGLYVFIRRSKHKVNGKLTKTLPRVPPNVRFEIDDMEKTWTYAEDFDYIHGRYLMAAIADWPKLMDQTFKHTKPGGWAEFQDFDVQYHTDDGSLKPEHHISKWLAGLIEAAKKVGREPSPGPLLGGWLRDAGFANVTTERFPLPIGTWPKDPSLVGCRFPSDLFIFLCPVGAALGERRGKANVPRVQKRIGAWNYLQISEGVEAFTLRLFTKVLDWSIEEVQVLLGFVRSELKDSKIHAHAAYGQKPEEK</sequence>
<dbReference type="PANTHER" id="PTHR43591">
    <property type="entry name" value="METHYLTRANSFERASE"/>
    <property type="match status" value="1"/>
</dbReference>
<evidence type="ECO:0000313" key="1">
    <source>
        <dbReference type="EMBL" id="KAH0543389.1"/>
    </source>
</evidence>
<dbReference type="OrthoDB" id="2013972at2759"/>